<dbReference type="SMART" id="SM00829">
    <property type="entry name" value="PKS_ER"/>
    <property type="match status" value="1"/>
</dbReference>
<keyword evidence="2" id="KW-0560">Oxidoreductase</keyword>
<reference evidence="2 3" key="1">
    <citation type="submission" date="2020-08" db="EMBL/GenBank/DDBJ databases">
        <title>Genome sequencing of Purple Non-Sulfur Bacteria from various extreme environments.</title>
        <authorList>
            <person name="Mayer M."/>
        </authorList>
    </citation>
    <scope>NUCLEOTIDE SEQUENCE [LARGE SCALE GENOMIC DNA]</scope>
    <source>
        <strain evidence="2 3">JA131</strain>
    </source>
</reference>
<dbReference type="PANTHER" id="PTHR43677">
    <property type="entry name" value="SHORT-CHAIN DEHYDROGENASE/REDUCTASE"/>
    <property type="match status" value="1"/>
</dbReference>
<proteinExistence type="predicted"/>
<dbReference type="InterPro" id="IPR036291">
    <property type="entry name" value="NAD(P)-bd_dom_sf"/>
</dbReference>
<dbReference type="GO" id="GO:0043957">
    <property type="term" value="F:acryloyl-CoA reductase (NADPH) activity"/>
    <property type="evidence" value="ECO:0007669"/>
    <property type="project" value="TreeGrafter"/>
</dbReference>
<comment type="caution">
    <text evidence="2">The sequence shown here is derived from an EMBL/GenBank/DDBJ whole genome shotgun (WGS) entry which is preliminary data.</text>
</comment>
<dbReference type="AlphaFoldDB" id="A0A7W6RCG7"/>
<dbReference type="CDD" id="cd08288">
    <property type="entry name" value="MDR_yhdh"/>
    <property type="match status" value="1"/>
</dbReference>
<dbReference type="PANTHER" id="PTHR43677:SF1">
    <property type="entry name" value="ACRYLYL-COA REDUCTASE ACUI-RELATED"/>
    <property type="match status" value="1"/>
</dbReference>
<dbReference type="InterPro" id="IPR020843">
    <property type="entry name" value="ER"/>
</dbReference>
<feature type="domain" description="Enoyl reductase (ER)" evidence="1">
    <location>
        <begin position="10"/>
        <end position="324"/>
    </location>
</feature>
<dbReference type="NCBIfam" id="TIGR02823">
    <property type="entry name" value="oxido_YhdH"/>
    <property type="match status" value="1"/>
</dbReference>
<accession>A0A7W6RCG7</accession>
<gene>
    <name evidence="2" type="ORF">GGD89_001228</name>
</gene>
<dbReference type="RefSeq" id="WP_184043230.1">
    <property type="nucleotide sequence ID" value="NZ_JACIGK010000007.1"/>
</dbReference>
<dbReference type="Proteomes" id="UP000554286">
    <property type="component" value="Unassembled WGS sequence"/>
</dbReference>
<dbReference type="InterPro" id="IPR051397">
    <property type="entry name" value="Zn-ADH-like_protein"/>
</dbReference>
<dbReference type="Gene3D" id="3.90.180.10">
    <property type="entry name" value="Medium-chain alcohol dehydrogenases, catalytic domain"/>
    <property type="match status" value="1"/>
</dbReference>
<dbReference type="InterPro" id="IPR013149">
    <property type="entry name" value="ADH-like_C"/>
</dbReference>
<organism evidence="2 3">
    <name type="scientific">Roseospira visakhapatnamensis</name>
    <dbReference type="NCBI Taxonomy" id="390880"/>
    <lineage>
        <taxon>Bacteria</taxon>
        <taxon>Pseudomonadati</taxon>
        <taxon>Pseudomonadota</taxon>
        <taxon>Alphaproteobacteria</taxon>
        <taxon>Rhodospirillales</taxon>
        <taxon>Rhodospirillaceae</taxon>
        <taxon>Roseospira</taxon>
    </lineage>
</organism>
<evidence type="ECO:0000313" key="2">
    <source>
        <dbReference type="EMBL" id="MBB4265606.1"/>
    </source>
</evidence>
<dbReference type="InterPro" id="IPR013154">
    <property type="entry name" value="ADH-like_N"/>
</dbReference>
<evidence type="ECO:0000313" key="3">
    <source>
        <dbReference type="Proteomes" id="UP000554286"/>
    </source>
</evidence>
<keyword evidence="3" id="KW-1185">Reference proteome</keyword>
<dbReference type="EMBL" id="JACIGK010000007">
    <property type="protein sequence ID" value="MBB4265606.1"/>
    <property type="molecule type" value="Genomic_DNA"/>
</dbReference>
<dbReference type="InterPro" id="IPR011032">
    <property type="entry name" value="GroES-like_sf"/>
</dbReference>
<dbReference type="EC" id="1.3.1.-" evidence="2"/>
<evidence type="ECO:0000259" key="1">
    <source>
        <dbReference type="SMART" id="SM00829"/>
    </source>
</evidence>
<dbReference type="Pfam" id="PF00107">
    <property type="entry name" value="ADH_zinc_N"/>
    <property type="match status" value="1"/>
</dbReference>
<dbReference type="InterPro" id="IPR014188">
    <property type="entry name" value="Acrylyl-CoA_reductase_AcuI"/>
</dbReference>
<protein>
    <submittedName>
        <fullName evidence="2">Acrylyl-CoA reductase (NADPH)</fullName>
        <ecNumber evidence="2">1.3.1.-</ecNumber>
    </submittedName>
</protein>
<name>A0A7W6RCG7_9PROT</name>
<dbReference type="SUPFAM" id="SSF51735">
    <property type="entry name" value="NAD(P)-binding Rossmann-fold domains"/>
    <property type="match status" value="1"/>
</dbReference>
<dbReference type="SUPFAM" id="SSF50129">
    <property type="entry name" value="GroES-like"/>
    <property type="match status" value="1"/>
</dbReference>
<sequence>MTQAILLTRGEDKATQAAVSDIDPADLPEGDVTVAVSHSTLNYKDGLAITGSGPVVRAWPMVPGIDFAGVVEDSGHAGFKPGDAVVLNGWGLGESRWGGLAQKARVPGDWLVPLPPAFTPAQAMAIGTAGYTAALAVLELERQGLTPDKGPVLVTGANGGVGGVAIALLARRGYEVVAMTGRTGEADYLTGLGASAIMDRAEYAGPARPMAKERWAGAVDAVGSHTLANVLSQMKYFSPVAACGLAGGMDLPTSVAPFILRGVRLCGIESVYMPKPERLAAYDLLANDLDPALLASMTTEVGLAEAIPTAARLMAGQVRGRVVVDVTR</sequence>
<dbReference type="Gene3D" id="3.40.50.720">
    <property type="entry name" value="NAD(P)-binding Rossmann-like Domain"/>
    <property type="match status" value="1"/>
</dbReference>
<dbReference type="Pfam" id="PF08240">
    <property type="entry name" value="ADH_N"/>
    <property type="match status" value="1"/>
</dbReference>